<dbReference type="Gene3D" id="3.40.50.150">
    <property type="entry name" value="Vaccinia Virus protein VP39"/>
    <property type="match status" value="1"/>
</dbReference>
<dbReference type="KEGG" id="cnan:A2G96_16300"/>
<keyword evidence="2 6" id="KW-0489">Methyltransferase</keyword>
<reference evidence="6 7" key="1">
    <citation type="submission" date="2016-03" db="EMBL/GenBank/DDBJ databases">
        <title>Complete genome sequence of a novel chlorpyrifos degrading bacterium, Cupriavidus nantongensis sp. X1.</title>
        <authorList>
            <person name="Fang L."/>
        </authorList>
    </citation>
    <scope>NUCLEOTIDE SEQUENCE [LARGE SCALE GENOMIC DNA]</scope>
    <source>
        <strain evidence="6 7">X1</strain>
    </source>
</reference>
<comment type="similarity">
    <text evidence="1 4">Belongs to the N(4)/N(6)-methyltransferase family.</text>
</comment>
<evidence type="ECO:0000256" key="2">
    <source>
        <dbReference type="ARBA" id="ARBA00022603"/>
    </source>
</evidence>
<name>A0A142JM63_9BURK</name>
<dbReference type="Proteomes" id="UP000075238">
    <property type="component" value="Chromosome 1"/>
</dbReference>
<dbReference type="GO" id="GO:0003677">
    <property type="term" value="F:DNA binding"/>
    <property type="evidence" value="ECO:0007669"/>
    <property type="project" value="InterPro"/>
</dbReference>
<dbReference type="PANTHER" id="PTHR13370">
    <property type="entry name" value="RNA METHYLASE-RELATED"/>
    <property type="match status" value="1"/>
</dbReference>
<protein>
    <recommendedName>
        <fullName evidence="4">Methyltransferase</fullName>
        <ecNumber evidence="4">2.1.1.-</ecNumber>
    </recommendedName>
</protein>
<accession>A0A142JM63</accession>
<dbReference type="PROSITE" id="PS00092">
    <property type="entry name" value="N6_MTASE"/>
    <property type="match status" value="1"/>
</dbReference>
<dbReference type="OrthoDB" id="9816043at2"/>
<organism evidence="6 7">
    <name type="scientific">Cupriavidus nantongensis</name>
    <dbReference type="NCBI Taxonomy" id="1796606"/>
    <lineage>
        <taxon>Bacteria</taxon>
        <taxon>Pseudomonadati</taxon>
        <taxon>Pseudomonadota</taxon>
        <taxon>Betaproteobacteria</taxon>
        <taxon>Burkholderiales</taxon>
        <taxon>Burkholderiaceae</taxon>
        <taxon>Cupriavidus</taxon>
    </lineage>
</organism>
<evidence type="ECO:0000313" key="7">
    <source>
        <dbReference type="Proteomes" id="UP000075238"/>
    </source>
</evidence>
<dbReference type="AlphaFoldDB" id="A0A142JM63"/>
<dbReference type="InterPro" id="IPR002052">
    <property type="entry name" value="DNA_methylase_N6_adenine_CS"/>
</dbReference>
<dbReference type="STRING" id="1796606.A2G96_16300"/>
<dbReference type="RefSeq" id="WP_062800958.1">
    <property type="nucleotide sequence ID" value="NZ_CP014844.1"/>
</dbReference>
<feature type="domain" description="DNA methylase N-4/N-6" evidence="5">
    <location>
        <begin position="47"/>
        <end position="265"/>
    </location>
</feature>
<keyword evidence="3" id="KW-0808">Transferase</keyword>
<sequence length="309" mass="33964">MRALPPTGLAVGGAGAPDAAGAPDSAPLRLFQEDMFDGIARLPDGSVDLIVADPPYGLGKDYGNDSDLLSGQAYLDWSERWMDAVVPKLAPRGTLYLFCTWQYSPELFVMLKRRLTMINEIIWDRRVPSMGGTTRKFSSVHDNIGFFARARDYYFDLDPVRIPYDPETKKARSRPRFEGKKWLEVGYNPKDLWSVSRIHRQDPERANHPTQKPLEIVERMVLSSCPPGGLVLDPFAGSGTTAVACLRHGRRFVGYEINPEYVQVACGRVAAAAEAMPALEPDGAASLATPTLAAANDDVSPAPRPHLIP</sequence>
<dbReference type="InterPro" id="IPR001091">
    <property type="entry name" value="RM_Methyltransferase"/>
</dbReference>
<dbReference type="SUPFAM" id="SSF53335">
    <property type="entry name" value="S-adenosyl-L-methionine-dependent methyltransferases"/>
    <property type="match status" value="1"/>
</dbReference>
<dbReference type="GO" id="GO:0005737">
    <property type="term" value="C:cytoplasm"/>
    <property type="evidence" value="ECO:0007669"/>
    <property type="project" value="TreeGrafter"/>
</dbReference>
<dbReference type="GO" id="GO:0032259">
    <property type="term" value="P:methylation"/>
    <property type="evidence" value="ECO:0007669"/>
    <property type="project" value="UniProtKB-KW"/>
</dbReference>
<evidence type="ECO:0000259" key="5">
    <source>
        <dbReference type="Pfam" id="PF01555"/>
    </source>
</evidence>
<evidence type="ECO:0000256" key="4">
    <source>
        <dbReference type="RuleBase" id="RU362026"/>
    </source>
</evidence>
<evidence type="ECO:0000313" key="6">
    <source>
        <dbReference type="EMBL" id="AMR79175.1"/>
    </source>
</evidence>
<dbReference type="EMBL" id="CP014844">
    <property type="protein sequence ID" value="AMR79175.1"/>
    <property type="molecule type" value="Genomic_DNA"/>
</dbReference>
<dbReference type="PANTHER" id="PTHR13370:SF3">
    <property type="entry name" value="TRNA (GUANINE(10)-N2)-METHYLTRANSFERASE HOMOLOG"/>
    <property type="match status" value="1"/>
</dbReference>
<gene>
    <name evidence="6" type="ORF">A2G96_16300</name>
</gene>
<evidence type="ECO:0000256" key="3">
    <source>
        <dbReference type="ARBA" id="ARBA00022679"/>
    </source>
</evidence>
<evidence type="ECO:0000256" key="1">
    <source>
        <dbReference type="ARBA" id="ARBA00006594"/>
    </source>
</evidence>
<dbReference type="REBASE" id="143274">
    <property type="entry name" value="M.CnaX1ORF16300P"/>
</dbReference>
<dbReference type="InterPro" id="IPR029063">
    <property type="entry name" value="SAM-dependent_MTases_sf"/>
</dbReference>
<dbReference type="InterPro" id="IPR002941">
    <property type="entry name" value="DNA_methylase_N4/N6"/>
</dbReference>
<dbReference type="GO" id="GO:0008170">
    <property type="term" value="F:N-methyltransferase activity"/>
    <property type="evidence" value="ECO:0007669"/>
    <property type="project" value="InterPro"/>
</dbReference>
<dbReference type="EC" id="2.1.1.-" evidence="4"/>
<dbReference type="Pfam" id="PF01555">
    <property type="entry name" value="N6_N4_Mtase"/>
    <property type="match status" value="1"/>
</dbReference>
<dbReference type="PRINTS" id="PR00508">
    <property type="entry name" value="S21N4MTFRASE"/>
</dbReference>
<keyword evidence="7" id="KW-1185">Reference proteome</keyword>
<proteinExistence type="inferred from homology"/>